<accession>A0A9Q1GJE4</accession>
<evidence type="ECO:0000313" key="3">
    <source>
        <dbReference type="Proteomes" id="UP001153076"/>
    </source>
</evidence>
<keyword evidence="3" id="KW-1185">Reference proteome</keyword>
<sequence>MAISPSDTFGGFEAPGAARSQDLTISWTRESLVLASALIKLAEGRGASEEHLESQPLRLGKESGAPAGQGFTPLLTGSPIDEQSDGRPALPPVAKGRTPRSPQEDPRSFASYEPANSRLGSSPIRSCLSSSCLRSAAAATCSGFSRPLAELSLNLHETNKKSGQHQTKNRPILQRLSTLSNILKDQKADRSEKEVVRKKL</sequence>
<reference evidence="2" key="1">
    <citation type="submission" date="2022-04" db="EMBL/GenBank/DDBJ databases">
        <title>Carnegiea gigantea Genome sequencing and assembly v2.</title>
        <authorList>
            <person name="Copetti D."/>
            <person name="Sanderson M.J."/>
            <person name="Burquez A."/>
            <person name="Wojciechowski M.F."/>
        </authorList>
    </citation>
    <scope>NUCLEOTIDE SEQUENCE</scope>
    <source>
        <strain evidence="2">SGP5-SGP5p</strain>
        <tissue evidence="2">Aerial part</tissue>
    </source>
</reference>
<protein>
    <submittedName>
        <fullName evidence="2">Uncharacterized protein</fullName>
    </submittedName>
</protein>
<comment type="caution">
    <text evidence="2">The sequence shown here is derived from an EMBL/GenBank/DDBJ whole genome shotgun (WGS) entry which is preliminary data.</text>
</comment>
<gene>
    <name evidence="2" type="ORF">Cgig2_004472</name>
</gene>
<feature type="region of interest" description="Disordered" evidence="1">
    <location>
        <begin position="44"/>
        <end position="120"/>
    </location>
</feature>
<feature type="compositionally biased region" description="Basic and acidic residues" evidence="1">
    <location>
        <begin position="44"/>
        <end position="53"/>
    </location>
</feature>
<organism evidence="2 3">
    <name type="scientific">Carnegiea gigantea</name>
    <dbReference type="NCBI Taxonomy" id="171969"/>
    <lineage>
        <taxon>Eukaryota</taxon>
        <taxon>Viridiplantae</taxon>
        <taxon>Streptophyta</taxon>
        <taxon>Embryophyta</taxon>
        <taxon>Tracheophyta</taxon>
        <taxon>Spermatophyta</taxon>
        <taxon>Magnoliopsida</taxon>
        <taxon>eudicotyledons</taxon>
        <taxon>Gunneridae</taxon>
        <taxon>Pentapetalae</taxon>
        <taxon>Caryophyllales</taxon>
        <taxon>Cactineae</taxon>
        <taxon>Cactaceae</taxon>
        <taxon>Cactoideae</taxon>
        <taxon>Echinocereeae</taxon>
        <taxon>Carnegiea</taxon>
    </lineage>
</organism>
<evidence type="ECO:0000313" key="2">
    <source>
        <dbReference type="EMBL" id="KAJ8421675.1"/>
    </source>
</evidence>
<evidence type="ECO:0000256" key="1">
    <source>
        <dbReference type="SAM" id="MobiDB-lite"/>
    </source>
</evidence>
<dbReference type="AlphaFoldDB" id="A0A9Q1GJE4"/>
<dbReference type="Proteomes" id="UP001153076">
    <property type="component" value="Unassembled WGS sequence"/>
</dbReference>
<name>A0A9Q1GJE4_9CARY</name>
<dbReference type="EMBL" id="JAKOGI010002601">
    <property type="protein sequence ID" value="KAJ8421675.1"/>
    <property type="molecule type" value="Genomic_DNA"/>
</dbReference>
<proteinExistence type="predicted"/>